<dbReference type="InterPro" id="IPR039420">
    <property type="entry name" value="WalR-like"/>
</dbReference>
<protein>
    <submittedName>
        <fullName evidence="4">Response regulator receiver protein</fullName>
    </submittedName>
</protein>
<dbReference type="Pfam" id="PF00072">
    <property type="entry name" value="Response_reg"/>
    <property type="match status" value="1"/>
</dbReference>
<evidence type="ECO:0000313" key="5">
    <source>
        <dbReference type="Proteomes" id="UP000003688"/>
    </source>
</evidence>
<comment type="caution">
    <text evidence="4">The sequence shown here is derived from an EMBL/GenBank/DDBJ whole genome shotgun (WGS) entry which is preliminary data.</text>
</comment>
<dbReference type="STRING" id="320771.Cflav_PD5832"/>
<name>B9XB12_PEDPL</name>
<dbReference type="InterPro" id="IPR058245">
    <property type="entry name" value="NreC/VraR/RcsB-like_REC"/>
</dbReference>
<accession>B9XB12</accession>
<dbReference type="PROSITE" id="PS50110">
    <property type="entry name" value="RESPONSE_REGULATORY"/>
    <property type="match status" value="1"/>
</dbReference>
<keyword evidence="2" id="KW-0597">Phosphoprotein</keyword>
<dbReference type="Proteomes" id="UP000003688">
    <property type="component" value="Unassembled WGS sequence"/>
</dbReference>
<dbReference type="PANTHER" id="PTHR43214">
    <property type="entry name" value="TWO-COMPONENT RESPONSE REGULATOR"/>
    <property type="match status" value="1"/>
</dbReference>
<organism evidence="4 5">
    <name type="scientific">Pedosphaera parvula (strain Ellin514)</name>
    <dbReference type="NCBI Taxonomy" id="320771"/>
    <lineage>
        <taxon>Bacteria</taxon>
        <taxon>Pseudomonadati</taxon>
        <taxon>Verrucomicrobiota</taxon>
        <taxon>Pedosphaerae</taxon>
        <taxon>Pedosphaerales</taxon>
        <taxon>Pedosphaeraceae</taxon>
        <taxon>Pedosphaera</taxon>
    </lineage>
</organism>
<dbReference type="SUPFAM" id="SSF52172">
    <property type="entry name" value="CheY-like"/>
    <property type="match status" value="1"/>
</dbReference>
<evidence type="ECO:0000256" key="2">
    <source>
        <dbReference type="PROSITE-ProRule" id="PRU00169"/>
    </source>
</evidence>
<keyword evidence="1" id="KW-0238">DNA-binding</keyword>
<proteinExistence type="predicted"/>
<gene>
    <name evidence="4" type="ORF">Cflav_PD5832</name>
</gene>
<evidence type="ECO:0000313" key="4">
    <source>
        <dbReference type="EMBL" id="EEF63197.1"/>
    </source>
</evidence>
<evidence type="ECO:0000256" key="1">
    <source>
        <dbReference type="ARBA" id="ARBA00023125"/>
    </source>
</evidence>
<feature type="modified residue" description="4-aspartylphosphate" evidence="2">
    <location>
        <position position="53"/>
    </location>
</feature>
<feature type="domain" description="Response regulatory" evidence="3">
    <location>
        <begin position="2"/>
        <end position="108"/>
    </location>
</feature>
<dbReference type="InterPro" id="IPR001789">
    <property type="entry name" value="Sig_transdc_resp-reg_receiver"/>
</dbReference>
<evidence type="ECO:0000259" key="3">
    <source>
        <dbReference type="PROSITE" id="PS50110"/>
    </source>
</evidence>
<reference evidence="4 5" key="1">
    <citation type="journal article" date="2011" name="J. Bacteriol.">
        <title>Genome sequence of 'Pedosphaera parvula' Ellin514, an aerobic Verrucomicrobial isolate from pasture soil.</title>
        <authorList>
            <person name="Kant R."/>
            <person name="van Passel M.W."/>
            <person name="Sangwan P."/>
            <person name="Palva A."/>
            <person name="Lucas S."/>
            <person name="Copeland A."/>
            <person name="Lapidus A."/>
            <person name="Glavina Del Rio T."/>
            <person name="Dalin E."/>
            <person name="Tice H."/>
            <person name="Bruce D."/>
            <person name="Goodwin L."/>
            <person name="Pitluck S."/>
            <person name="Chertkov O."/>
            <person name="Larimer F.W."/>
            <person name="Land M.L."/>
            <person name="Hauser L."/>
            <person name="Brettin T.S."/>
            <person name="Detter J.C."/>
            <person name="Han S."/>
            <person name="de Vos W.M."/>
            <person name="Janssen P.H."/>
            <person name="Smidt H."/>
        </authorList>
    </citation>
    <scope>NUCLEOTIDE SEQUENCE [LARGE SCALE GENOMIC DNA]</scope>
    <source>
        <strain evidence="4 5">Ellin514</strain>
    </source>
</reference>
<dbReference type="GO" id="GO:0000160">
    <property type="term" value="P:phosphorelay signal transduction system"/>
    <property type="evidence" value="ECO:0007669"/>
    <property type="project" value="InterPro"/>
</dbReference>
<dbReference type="GO" id="GO:0003677">
    <property type="term" value="F:DNA binding"/>
    <property type="evidence" value="ECO:0007669"/>
    <property type="project" value="UniProtKB-KW"/>
</dbReference>
<dbReference type="InterPro" id="IPR011006">
    <property type="entry name" value="CheY-like_superfamily"/>
</dbReference>
<dbReference type="AlphaFoldDB" id="B9XB12"/>
<keyword evidence="5" id="KW-1185">Reference proteome</keyword>
<sequence length="108" mass="11670">MTVSIVEDDTQARKVLAGWIARAEGFRFLSDHGSAESALEILPKEQPAVVLMDINLPGMNGVECVRRLKGILPDTQFVMLTVYEDADHIFNALAAGATGVLIETDTPS</sequence>
<dbReference type="Gene3D" id="3.40.50.2300">
    <property type="match status" value="1"/>
</dbReference>
<dbReference type="CDD" id="cd17535">
    <property type="entry name" value="REC_NarL-like"/>
    <property type="match status" value="1"/>
</dbReference>
<dbReference type="EMBL" id="ABOX02000002">
    <property type="protein sequence ID" value="EEF63197.1"/>
    <property type="molecule type" value="Genomic_DNA"/>
</dbReference>
<dbReference type="SMART" id="SM00448">
    <property type="entry name" value="REC"/>
    <property type="match status" value="1"/>
</dbReference>